<evidence type="ECO:0000313" key="11">
    <source>
        <dbReference type="EMBL" id="QJD84130.1"/>
    </source>
</evidence>
<keyword evidence="12" id="KW-1185">Reference proteome</keyword>
<reference evidence="11 12" key="1">
    <citation type="submission" date="2020-04" db="EMBL/GenBank/DDBJ databases">
        <title>Genome sequencing of novel species.</title>
        <authorList>
            <person name="Heo J."/>
            <person name="Kim S.-J."/>
            <person name="Kim J.-S."/>
            <person name="Hong S.-B."/>
            <person name="Kwon S.-W."/>
        </authorList>
    </citation>
    <scope>NUCLEOTIDE SEQUENCE [LARGE SCALE GENOMIC DNA]</scope>
    <source>
        <strain evidence="11 12">MFER-1</strain>
    </source>
</reference>
<dbReference type="KEGG" id="cheb:HH215_13640"/>
<dbReference type="Proteomes" id="UP000502248">
    <property type="component" value="Chromosome"/>
</dbReference>
<keyword evidence="7 10" id="KW-1133">Transmembrane helix</keyword>
<evidence type="ECO:0000256" key="9">
    <source>
        <dbReference type="ARBA" id="ARBA00023136"/>
    </source>
</evidence>
<evidence type="ECO:0000256" key="4">
    <source>
        <dbReference type="ARBA" id="ARBA00022538"/>
    </source>
</evidence>
<dbReference type="GO" id="GO:0015379">
    <property type="term" value="F:potassium:chloride symporter activity"/>
    <property type="evidence" value="ECO:0007669"/>
    <property type="project" value="InterPro"/>
</dbReference>
<feature type="transmembrane region" description="Helical" evidence="10">
    <location>
        <begin position="308"/>
        <end position="341"/>
    </location>
</feature>
<evidence type="ECO:0000256" key="5">
    <source>
        <dbReference type="ARBA" id="ARBA00022692"/>
    </source>
</evidence>
<feature type="transmembrane region" description="Helical" evidence="10">
    <location>
        <begin position="361"/>
        <end position="383"/>
    </location>
</feature>
<dbReference type="PANTHER" id="PTHR32024:SF1">
    <property type="entry name" value="KTR SYSTEM POTASSIUM UPTAKE PROTEIN B"/>
    <property type="match status" value="1"/>
</dbReference>
<feature type="transmembrane region" description="Helical" evidence="10">
    <location>
        <begin position="243"/>
        <end position="262"/>
    </location>
</feature>
<evidence type="ECO:0000256" key="2">
    <source>
        <dbReference type="ARBA" id="ARBA00022448"/>
    </source>
</evidence>
<keyword evidence="8" id="KW-0406">Ion transport</keyword>
<evidence type="ECO:0000256" key="8">
    <source>
        <dbReference type="ARBA" id="ARBA00023065"/>
    </source>
</evidence>
<protein>
    <submittedName>
        <fullName evidence="11">Trk family potassium uptake protein</fullName>
    </submittedName>
</protein>
<dbReference type="Pfam" id="PF02386">
    <property type="entry name" value="TrkH"/>
    <property type="match status" value="1"/>
</dbReference>
<gene>
    <name evidence="11" type="ORF">HH215_13640</name>
</gene>
<proteinExistence type="predicted"/>
<dbReference type="NCBIfam" id="TIGR00933">
    <property type="entry name" value="2a38"/>
    <property type="match status" value="1"/>
</dbReference>
<evidence type="ECO:0000256" key="6">
    <source>
        <dbReference type="ARBA" id="ARBA00022958"/>
    </source>
</evidence>
<comment type="subcellular location">
    <subcellularLocation>
        <location evidence="1">Cell membrane</location>
        <topology evidence="1">Multi-pass membrane protein</topology>
    </subcellularLocation>
</comment>
<accession>A0A7Z2VJJ0</accession>
<organism evidence="11 12">
    <name type="scientific">Cohnella herbarum</name>
    <dbReference type="NCBI Taxonomy" id="2728023"/>
    <lineage>
        <taxon>Bacteria</taxon>
        <taxon>Bacillati</taxon>
        <taxon>Bacillota</taxon>
        <taxon>Bacilli</taxon>
        <taxon>Bacillales</taxon>
        <taxon>Paenibacillaceae</taxon>
        <taxon>Cohnella</taxon>
    </lineage>
</organism>
<dbReference type="AlphaFoldDB" id="A0A7Z2VJJ0"/>
<keyword evidence="3" id="KW-1003">Cell membrane</keyword>
<dbReference type="PANTHER" id="PTHR32024">
    <property type="entry name" value="TRK SYSTEM POTASSIUM UPTAKE PROTEIN TRKG-RELATED"/>
    <property type="match status" value="1"/>
</dbReference>
<feature type="transmembrane region" description="Helical" evidence="10">
    <location>
        <begin position="422"/>
        <end position="441"/>
    </location>
</feature>
<dbReference type="GO" id="GO:0005886">
    <property type="term" value="C:plasma membrane"/>
    <property type="evidence" value="ECO:0007669"/>
    <property type="project" value="UniProtKB-SubCell"/>
</dbReference>
<evidence type="ECO:0000256" key="10">
    <source>
        <dbReference type="SAM" id="Phobius"/>
    </source>
</evidence>
<dbReference type="EMBL" id="CP051680">
    <property type="protein sequence ID" value="QJD84130.1"/>
    <property type="molecule type" value="Genomic_DNA"/>
</dbReference>
<keyword evidence="9 10" id="KW-0472">Membrane</keyword>
<name>A0A7Z2VJJ0_9BACL</name>
<keyword evidence="4" id="KW-0633">Potassium transport</keyword>
<feature type="transmembrane region" description="Helical" evidence="10">
    <location>
        <begin position="205"/>
        <end position="231"/>
    </location>
</feature>
<dbReference type="InterPro" id="IPR003445">
    <property type="entry name" value="Cat_transpt"/>
</dbReference>
<evidence type="ECO:0000256" key="3">
    <source>
        <dbReference type="ARBA" id="ARBA00022475"/>
    </source>
</evidence>
<dbReference type="InterPro" id="IPR004772">
    <property type="entry name" value="TrkH"/>
</dbReference>
<keyword evidence="6" id="KW-0630">Potassium</keyword>
<evidence type="ECO:0000256" key="1">
    <source>
        <dbReference type="ARBA" id="ARBA00004651"/>
    </source>
</evidence>
<feature type="transmembrane region" description="Helical" evidence="10">
    <location>
        <begin position="58"/>
        <end position="77"/>
    </location>
</feature>
<keyword evidence="5 10" id="KW-0812">Transmembrane</keyword>
<evidence type="ECO:0000313" key="12">
    <source>
        <dbReference type="Proteomes" id="UP000502248"/>
    </source>
</evidence>
<evidence type="ECO:0000256" key="7">
    <source>
        <dbReference type="ARBA" id="ARBA00022989"/>
    </source>
</evidence>
<feature type="transmembrane region" description="Helical" evidence="10">
    <location>
        <begin position="89"/>
        <end position="113"/>
    </location>
</feature>
<keyword evidence="2" id="KW-0813">Transport</keyword>
<feature type="transmembrane region" description="Helical" evidence="10">
    <location>
        <begin position="28"/>
        <end position="46"/>
    </location>
</feature>
<sequence>MHDLEYPYEVTSLIKKAVRWFSASPPRTLLLGFSFIIFLGALLLSLPISSVSGQTMSFIDALFTSTSATCVTGLVLFDTGAYFSTFGHWVILLLIQIGGIGFMTMATLFALILRRRISLKERLILQESLNQGSIEGLVRLVRKVIFYALALETVGAILYTIRFSIDMPLGRAMYHGVFHSISIFNNAGFDLSGDFTSFSKYSSDLYMNIVSMGLIILGGFGFIVLADLFDWKKKWKFSLHTKVVLSVSAALIVVGALIILIFEFTNSRSIGEEGFGQKVLMSFFQSVTTRSGGVTTVDITEFRQATQFFIIILMFIGASPGSTGGGIKTTTFAVLVGAVLAMIRGKEDVVLFRLRLAQERVYKAVTVTLFCIGIVLLGTLVLSTTEDAAFLKILFEATSAFGTVGLSMGLTGDLTLAGKLTIIFLMFIGRLGPLTLTYALGPKPGRVLYRHAEGKIIIG</sequence>
<feature type="transmembrane region" description="Helical" evidence="10">
    <location>
        <begin position="144"/>
        <end position="165"/>
    </location>
</feature>